<dbReference type="Proteomes" id="UP000199707">
    <property type="component" value="Unassembled WGS sequence"/>
</dbReference>
<accession>A0A1G4X2U3</accession>
<evidence type="ECO:0000313" key="2">
    <source>
        <dbReference type="Proteomes" id="UP000199707"/>
    </source>
</evidence>
<dbReference type="STRING" id="1502745.SAMN02799620_06364"/>
<dbReference type="RefSeq" id="WP_090364916.1">
    <property type="nucleotide sequence ID" value="NZ_FMUB01000025.1"/>
</dbReference>
<sequence>MPDRNAELLAADLAARRAAYDTGIAKYHEQHPEAGPHLTRAAIANCNLCDDDGYRGLHSCDHVDRTAAAARGSALVRAQLPPRKDQHR</sequence>
<dbReference type="EMBL" id="FMUB01000025">
    <property type="protein sequence ID" value="SCX34519.1"/>
    <property type="molecule type" value="Genomic_DNA"/>
</dbReference>
<protein>
    <submittedName>
        <fullName evidence="1">Uncharacterized protein</fullName>
    </submittedName>
</protein>
<name>A0A1G4X2U3_9MYCO</name>
<dbReference type="AlphaFoldDB" id="A0A1G4X2U3"/>
<organism evidence="1 2">
    <name type="scientific">Mycolicibacterium fluoranthenivorans</name>
    <dbReference type="NCBI Taxonomy" id="258505"/>
    <lineage>
        <taxon>Bacteria</taxon>
        <taxon>Bacillati</taxon>
        <taxon>Actinomycetota</taxon>
        <taxon>Actinomycetes</taxon>
        <taxon>Mycobacteriales</taxon>
        <taxon>Mycobacteriaceae</taxon>
        <taxon>Mycolicibacterium</taxon>
    </lineage>
</organism>
<proteinExistence type="predicted"/>
<gene>
    <name evidence="1" type="ORF">SAMN02799620_06364</name>
</gene>
<evidence type="ECO:0000313" key="1">
    <source>
        <dbReference type="EMBL" id="SCX34519.1"/>
    </source>
</evidence>
<reference evidence="2" key="1">
    <citation type="submission" date="2016-10" db="EMBL/GenBank/DDBJ databases">
        <authorList>
            <person name="Varghese N."/>
            <person name="Submissions S."/>
        </authorList>
    </citation>
    <scope>NUCLEOTIDE SEQUENCE [LARGE SCALE GENOMIC DNA]</scope>
    <source>
        <strain evidence="2">UNC267MFSha1.1M11</strain>
    </source>
</reference>